<gene>
    <name evidence="2" type="ORF">BBK36DRAFT_8349</name>
</gene>
<protein>
    <submittedName>
        <fullName evidence="2">Uncharacterized protein</fullName>
    </submittedName>
</protein>
<evidence type="ECO:0000313" key="2">
    <source>
        <dbReference type="EMBL" id="PTB62338.1"/>
    </source>
</evidence>
<dbReference type="RefSeq" id="XP_024745658.1">
    <property type="nucleotide sequence ID" value="XM_024898567.1"/>
</dbReference>
<keyword evidence="3" id="KW-1185">Reference proteome</keyword>
<dbReference type="Proteomes" id="UP000241546">
    <property type="component" value="Unassembled WGS sequence"/>
</dbReference>
<name>A0A2T4AZC6_9HYPO</name>
<accession>A0A2T4AZC6</accession>
<evidence type="ECO:0000313" key="3">
    <source>
        <dbReference type="Proteomes" id="UP000241546"/>
    </source>
</evidence>
<reference evidence="3" key="1">
    <citation type="submission" date="2016-07" db="EMBL/GenBank/DDBJ databases">
        <title>Multiple horizontal gene transfer events from other fungi enriched the ability of initially mycotrophic Trichoderma (Ascomycota) to feed on dead plant biomass.</title>
        <authorList>
            <consortium name="DOE Joint Genome Institute"/>
            <person name="Atanasova L."/>
            <person name="Chenthamara K."/>
            <person name="Zhang J."/>
            <person name="Grujic M."/>
            <person name="Henrissat B."/>
            <person name="Kuo A."/>
            <person name="Aerts A."/>
            <person name="Salamov A."/>
            <person name="Lipzen A."/>
            <person name="Labutti K."/>
            <person name="Barry K."/>
            <person name="Miao Y."/>
            <person name="Rahimi M.J."/>
            <person name="Shen Q."/>
            <person name="Grigoriev I.V."/>
            <person name="Kubicek C.P."/>
            <person name="Druzhinina I.S."/>
        </authorList>
    </citation>
    <scope>NUCLEOTIDE SEQUENCE [LARGE SCALE GENOMIC DNA]</scope>
    <source>
        <strain evidence="3">TUCIM 6016</strain>
    </source>
</reference>
<sequence>MKFTCVPIAFTLAHMAVAQWTCDPGFQCGSTIIHRDDSSFWVKNLKNAEITVGRTDKDPLWDLFRCNGDRTVSFVKHCSGRCLYGGAGQDRCEGDL</sequence>
<feature type="signal peptide" evidence="1">
    <location>
        <begin position="1"/>
        <end position="18"/>
    </location>
</feature>
<dbReference type="GeneID" id="36606685"/>
<dbReference type="OrthoDB" id="5143866at2759"/>
<feature type="chain" id="PRO_5015693190" evidence="1">
    <location>
        <begin position="19"/>
        <end position="96"/>
    </location>
</feature>
<organism evidence="2 3">
    <name type="scientific">Trichoderma citrinoviride</name>
    <dbReference type="NCBI Taxonomy" id="58853"/>
    <lineage>
        <taxon>Eukaryota</taxon>
        <taxon>Fungi</taxon>
        <taxon>Dikarya</taxon>
        <taxon>Ascomycota</taxon>
        <taxon>Pezizomycotina</taxon>
        <taxon>Sordariomycetes</taxon>
        <taxon>Hypocreomycetidae</taxon>
        <taxon>Hypocreales</taxon>
        <taxon>Hypocreaceae</taxon>
        <taxon>Trichoderma</taxon>
    </lineage>
</organism>
<proteinExistence type="predicted"/>
<dbReference type="EMBL" id="KZ680223">
    <property type="protein sequence ID" value="PTB62338.1"/>
    <property type="molecule type" value="Genomic_DNA"/>
</dbReference>
<keyword evidence="1" id="KW-0732">Signal</keyword>
<dbReference type="AlphaFoldDB" id="A0A2T4AZC6"/>
<evidence type="ECO:0000256" key="1">
    <source>
        <dbReference type="SAM" id="SignalP"/>
    </source>
</evidence>